<organism evidence="6 7">
    <name type="scientific">Dreissena polymorpha</name>
    <name type="common">Zebra mussel</name>
    <name type="synonym">Mytilus polymorpha</name>
    <dbReference type="NCBI Taxonomy" id="45954"/>
    <lineage>
        <taxon>Eukaryota</taxon>
        <taxon>Metazoa</taxon>
        <taxon>Spiralia</taxon>
        <taxon>Lophotrochozoa</taxon>
        <taxon>Mollusca</taxon>
        <taxon>Bivalvia</taxon>
        <taxon>Autobranchia</taxon>
        <taxon>Heteroconchia</taxon>
        <taxon>Euheterodonta</taxon>
        <taxon>Imparidentia</taxon>
        <taxon>Neoheterodontei</taxon>
        <taxon>Myida</taxon>
        <taxon>Dreissenoidea</taxon>
        <taxon>Dreissenidae</taxon>
        <taxon>Dreissena</taxon>
    </lineage>
</organism>
<feature type="domain" description="C1q" evidence="5">
    <location>
        <begin position="99"/>
        <end position="233"/>
    </location>
</feature>
<evidence type="ECO:0000313" key="7">
    <source>
        <dbReference type="Proteomes" id="UP000828390"/>
    </source>
</evidence>
<dbReference type="SUPFAM" id="SSF49842">
    <property type="entry name" value="TNF-like"/>
    <property type="match status" value="1"/>
</dbReference>
<evidence type="ECO:0000256" key="1">
    <source>
        <dbReference type="ARBA" id="ARBA00004613"/>
    </source>
</evidence>
<dbReference type="Gene3D" id="2.60.120.40">
    <property type="match status" value="1"/>
</dbReference>
<dbReference type="InterPro" id="IPR001073">
    <property type="entry name" value="C1q_dom"/>
</dbReference>
<dbReference type="InterPro" id="IPR008983">
    <property type="entry name" value="Tumour_necrosis_fac-like_dom"/>
</dbReference>
<gene>
    <name evidence="6" type="ORF">DPMN_086153</name>
</gene>
<dbReference type="GO" id="GO:0005576">
    <property type="term" value="C:extracellular region"/>
    <property type="evidence" value="ECO:0007669"/>
    <property type="project" value="UniProtKB-SubCell"/>
</dbReference>
<evidence type="ECO:0000256" key="2">
    <source>
        <dbReference type="ARBA" id="ARBA00022525"/>
    </source>
</evidence>
<dbReference type="Proteomes" id="UP000828390">
    <property type="component" value="Unassembled WGS sequence"/>
</dbReference>
<dbReference type="PANTHER" id="PTHR22923:SF116">
    <property type="entry name" value="C1Q DOMAIN-CONTAINING PROTEIN"/>
    <property type="match status" value="1"/>
</dbReference>
<comment type="subcellular location">
    <subcellularLocation>
        <location evidence="1">Secreted</location>
    </subcellularLocation>
</comment>
<keyword evidence="3" id="KW-0732">Signal</keyword>
<keyword evidence="7" id="KW-1185">Reference proteome</keyword>
<evidence type="ECO:0000259" key="5">
    <source>
        <dbReference type="PROSITE" id="PS50871"/>
    </source>
</evidence>
<reference evidence="6" key="2">
    <citation type="submission" date="2020-11" db="EMBL/GenBank/DDBJ databases">
        <authorList>
            <person name="McCartney M.A."/>
            <person name="Auch B."/>
            <person name="Kono T."/>
            <person name="Mallez S."/>
            <person name="Becker A."/>
            <person name="Gohl D.M."/>
            <person name="Silverstein K.A.T."/>
            <person name="Koren S."/>
            <person name="Bechman K.B."/>
            <person name="Herman A."/>
            <person name="Abrahante J.E."/>
            <person name="Garbe J."/>
        </authorList>
    </citation>
    <scope>NUCLEOTIDE SEQUENCE</scope>
    <source>
        <strain evidence="6">Duluth1</strain>
        <tissue evidence="6">Whole animal</tissue>
    </source>
</reference>
<evidence type="ECO:0000256" key="3">
    <source>
        <dbReference type="ARBA" id="ARBA00022729"/>
    </source>
</evidence>
<proteinExistence type="predicted"/>
<dbReference type="EMBL" id="JAIWYP010000016">
    <property type="protein sequence ID" value="KAH3698610.1"/>
    <property type="molecule type" value="Genomic_DNA"/>
</dbReference>
<dbReference type="PRINTS" id="PR00007">
    <property type="entry name" value="COMPLEMNTC1Q"/>
</dbReference>
<dbReference type="AlphaFoldDB" id="A0A9D3YHC2"/>
<accession>A0A9D3YHC2</accession>
<sequence>MAEYASDEVESLDDKLTCSDKSDVIMKQLPRRFMDLIATIAEHDKQIKELTTHQDKVFADKTFSIDLKKSDLIKDVEDLRDKVNTLTKKVIVLKEKQRTRPGTVAFFATMSDHSNPSHGERLVFDNVITNNGDAYNRYNGTFVASIAGLYVFSATVMLRGAEYGVFRLIRNMRLICNTYSDAAGIPFTYDMASCSSVIHLDKHDDVAVDKGSTKGRVDGEHYSYFSGFLLKAD</sequence>
<keyword evidence="4" id="KW-0175">Coiled coil</keyword>
<dbReference type="InterPro" id="IPR050822">
    <property type="entry name" value="Cerebellin_Synaptic_Org"/>
</dbReference>
<dbReference type="SMART" id="SM00110">
    <property type="entry name" value="C1Q"/>
    <property type="match status" value="1"/>
</dbReference>
<dbReference type="Pfam" id="PF00386">
    <property type="entry name" value="C1q"/>
    <property type="match status" value="1"/>
</dbReference>
<evidence type="ECO:0000313" key="6">
    <source>
        <dbReference type="EMBL" id="KAH3698610.1"/>
    </source>
</evidence>
<dbReference type="PANTHER" id="PTHR22923">
    <property type="entry name" value="CEREBELLIN-RELATED"/>
    <property type="match status" value="1"/>
</dbReference>
<evidence type="ECO:0000256" key="4">
    <source>
        <dbReference type="SAM" id="Coils"/>
    </source>
</evidence>
<dbReference type="PROSITE" id="PS50871">
    <property type="entry name" value="C1Q"/>
    <property type="match status" value="1"/>
</dbReference>
<name>A0A9D3YHC2_DREPO</name>
<reference evidence="6" key="1">
    <citation type="journal article" date="2019" name="bioRxiv">
        <title>The Genome of the Zebra Mussel, Dreissena polymorpha: A Resource for Invasive Species Research.</title>
        <authorList>
            <person name="McCartney M.A."/>
            <person name="Auch B."/>
            <person name="Kono T."/>
            <person name="Mallez S."/>
            <person name="Zhang Y."/>
            <person name="Obille A."/>
            <person name="Becker A."/>
            <person name="Abrahante J.E."/>
            <person name="Garbe J."/>
            <person name="Badalamenti J.P."/>
            <person name="Herman A."/>
            <person name="Mangelson H."/>
            <person name="Liachko I."/>
            <person name="Sullivan S."/>
            <person name="Sone E.D."/>
            <person name="Koren S."/>
            <person name="Silverstein K.A.T."/>
            <person name="Beckman K.B."/>
            <person name="Gohl D.M."/>
        </authorList>
    </citation>
    <scope>NUCLEOTIDE SEQUENCE</scope>
    <source>
        <strain evidence="6">Duluth1</strain>
        <tissue evidence="6">Whole animal</tissue>
    </source>
</reference>
<feature type="coiled-coil region" evidence="4">
    <location>
        <begin position="69"/>
        <end position="96"/>
    </location>
</feature>
<keyword evidence="2" id="KW-0964">Secreted</keyword>
<protein>
    <recommendedName>
        <fullName evidence="5">C1q domain-containing protein</fullName>
    </recommendedName>
</protein>
<comment type="caution">
    <text evidence="6">The sequence shown here is derived from an EMBL/GenBank/DDBJ whole genome shotgun (WGS) entry which is preliminary data.</text>
</comment>